<evidence type="ECO:0000313" key="7">
    <source>
        <dbReference type="Proteomes" id="UP000631694"/>
    </source>
</evidence>
<gene>
    <name evidence="6" type="ORF">I5731_15610</name>
</gene>
<evidence type="ECO:0000313" key="6">
    <source>
        <dbReference type="EMBL" id="MBH0239251.1"/>
    </source>
</evidence>
<dbReference type="InterPro" id="IPR000792">
    <property type="entry name" value="Tscrpt_reg_LuxR_C"/>
</dbReference>
<sequence length="218" mass="24131">MIEATILLVDDHPVVREGYRRLLERRRGFRVVAEAETAAEAYQRYRDAKPAIVVMDITMPGASGIEALRHIRQYDRDARVLIFSMHQGAAFALKAFEAGAAGYVTKSSAPDELVRAVETVLAGRRAMSEDVAREIATERLSQQRSELDGLSPRETEILRLVASGRAADEIAATLNLSPKTVQNYHYQIKAKVGARTDADLVWLAIETGLLRADERGRG</sequence>
<comment type="caution">
    <text evidence="6">The sequence shown here is derived from an EMBL/GenBank/DDBJ whole genome shotgun (WGS) entry which is preliminary data.</text>
</comment>
<dbReference type="SMART" id="SM00448">
    <property type="entry name" value="REC"/>
    <property type="match status" value="1"/>
</dbReference>
<dbReference type="InterPro" id="IPR058245">
    <property type="entry name" value="NreC/VraR/RcsB-like_REC"/>
</dbReference>
<feature type="modified residue" description="4-aspartylphosphate" evidence="3">
    <location>
        <position position="56"/>
    </location>
</feature>
<dbReference type="InterPro" id="IPR036388">
    <property type="entry name" value="WH-like_DNA-bd_sf"/>
</dbReference>
<keyword evidence="7" id="KW-1185">Reference proteome</keyword>
<dbReference type="Proteomes" id="UP000631694">
    <property type="component" value="Unassembled WGS sequence"/>
</dbReference>
<accession>A0A931I4S4</accession>
<dbReference type="SUPFAM" id="SSF46894">
    <property type="entry name" value="C-terminal effector domain of the bipartite response regulators"/>
    <property type="match status" value="1"/>
</dbReference>
<dbReference type="CDD" id="cd17535">
    <property type="entry name" value="REC_NarL-like"/>
    <property type="match status" value="1"/>
</dbReference>
<dbReference type="InterPro" id="IPR016032">
    <property type="entry name" value="Sig_transdc_resp-reg_C-effctor"/>
</dbReference>
<dbReference type="EMBL" id="JADZLT010000053">
    <property type="protein sequence ID" value="MBH0239251.1"/>
    <property type="molecule type" value="Genomic_DNA"/>
</dbReference>
<dbReference type="GO" id="GO:0003677">
    <property type="term" value="F:DNA binding"/>
    <property type="evidence" value="ECO:0007669"/>
    <property type="project" value="UniProtKB-KW"/>
</dbReference>
<dbReference type="GO" id="GO:0000160">
    <property type="term" value="P:phosphorelay signal transduction system"/>
    <property type="evidence" value="ECO:0007669"/>
    <property type="project" value="InterPro"/>
</dbReference>
<dbReference type="PANTHER" id="PTHR43214:SF43">
    <property type="entry name" value="TWO-COMPONENT RESPONSE REGULATOR"/>
    <property type="match status" value="1"/>
</dbReference>
<keyword evidence="2" id="KW-0238">DNA-binding</keyword>
<organism evidence="6 7">
    <name type="scientific">Methylobrevis albus</name>
    <dbReference type="NCBI Taxonomy" id="2793297"/>
    <lineage>
        <taxon>Bacteria</taxon>
        <taxon>Pseudomonadati</taxon>
        <taxon>Pseudomonadota</taxon>
        <taxon>Alphaproteobacteria</taxon>
        <taxon>Hyphomicrobiales</taxon>
        <taxon>Pleomorphomonadaceae</taxon>
        <taxon>Methylobrevis</taxon>
    </lineage>
</organism>
<dbReference type="PROSITE" id="PS50110">
    <property type="entry name" value="RESPONSE_REGULATORY"/>
    <property type="match status" value="1"/>
</dbReference>
<dbReference type="Gene3D" id="1.10.10.10">
    <property type="entry name" value="Winged helix-like DNA-binding domain superfamily/Winged helix DNA-binding domain"/>
    <property type="match status" value="1"/>
</dbReference>
<dbReference type="InterPro" id="IPR001789">
    <property type="entry name" value="Sig_transdc_resp-reg_receiver"/>
</dbReference>
<dbReference type="InterPro" id="IPR011006">
    <property type="entry name" value="CheY-like_superfamily"/>
</dbReference>
<dbReference type="RefSeq" id="WP_197312332.1">
    <property type="nucleotide sequence ID" value="NZ_JADZLT010000053.1"/>
</dbReference>
<evidence type="ECO:0000256" key="3">
    <source>
        <dbReference type="PROSITE-ProRule" id="PRU00169"/>
    </source>
</evidence>
<evidence type="ECO:0000259" key="5">
    <source>
        <dbReference type="PROSITE" id="PS50110"/>
    </source>
</evidence>
<dbReference type="AlphaFoldDB" id="A0A931I4S4"/>
<evidence type="ECO:0000256" key="1">
    <source>
        <dbReference type="ARBA" id="ARBA00022553"/>
    </source>
</evidence>
<evidence type="ECO:0000259" key="4">
    <source>
        <dbReference type="PROSITE" id="PS50043"/>
    </source>
</evidence>
<reference evidence="6" key="1">
    <citation type="submission" date="2020-12" db="EMBL/GenBank/DDBJ databases">
        <title>Methylobrevis albus sp. nov., isolated from fresh water lack sediment.</title>
        <authorList>
            <person name="Zou Q."/>
        </authorList>
    </citation>
    <scope>NUCLEOTIDE SEQUENCE</scope>
    <source>
        <strain evidence="6">L22</strain>
    </source>
</reference>
<dbReference type="CDD" id="cd06170">
    <property type="entry name" value="LuxR_C_like"/>
    <property type="match status" value="1"/>
</dbReference>
<dbReference type="SMART" id="SM00421">
    <property type="entry name" value="HTH_LUXR"/>
    <property type="match status" value="1"/>
</dbReference>
<feature type="domain" description="Response regulatory" evidence="5">
    <location>
        <begin position="5"/>
        <end position="121"/>
    </location>
</feature>
<dbReference type="GO" id="GO:0006355">
    <property type="term" value="P:regulation of DNA-templated transcription"/>
    <property type="evidence" value="ECO:0007669"/>
    <property type="project" value="InterPro"/>
</dbReference>
<feature type="domain" description="HTH luxR-type" evidence="4">
    <location>
        <begin position="143"/>
        <end position="208"/>
    </location>
</feature>
<dbReference type="Pfam" id="PF00196">
    <property type="entry name" value="GerE"/>
    <property type="match status" value="1"/>
</dbReference>
<name>A0A931I4S4_9HYPH</name>
<dbReference type="PRINTS" id="PR00038">
    <property type="entry name" value="HTHLUXR"/>
</dbReference>
<evidence type="ECO:0000256" key="2">
    <source>
        <dbReference type="ARBA" id="ARBA00023125"/>
    </source>
</evidence>
<dbReference type="Gene3D" id="3.40.50.2300">
    <property type="match status" value="1"/>
</dbReference>
<proteinExistence type="predicted"/>
<dbReference type="PROSITE" id="PS50043">
    <property type="entry name" value="HTH_LUXR_2"/>
    <property type="match status" value="1"/>
</dbReference>
<dbReference type="Pfam" id="PF00072">
    <property type="entry name" value="Response_reg"/>
    <property type="match status" value="1"/>
</dbReference>
<dbReference type="InterPro" id="IPR039420">
    <property type="entry name" value="WalR-like"/>
</dbReference>
<dbReference type="PANTHER" id="PTHR43214">
    <property type="entry name" value="TWO-COMPONENT RESPONSE REGULATOR"/>
    <property type="match status" value="1"/>
</dbReference>
<protein>
    <submittedName>
        <fullName evidence="6">Response regulator transcription factor</fullName>
    </submittedName>
</protein>
<keyword evidence="1 3" id="KW-0597">Phosphoprotein</keyword>
<dbReference type="SUPFAM" id="SSF52172">
    <property type="entry name" value="CheY-like"/>
    <property type="match status" value="1"/>
</dbReference>